<accession>A0A803MME8</accession>
<name>A0A803MME8_CHEQI</name>
<dbReference type="AlphaFoldDB" id="A0A803MME8"/>
<organism evidence="1 2">
    <name type="scientific">Chenopodium quinoa</name>
    <name type="common">Quinoa</name>
    <dbReference type="NCBI Taxonomy" id="63459"/>
    <lineage>
        <taxon>Eukaryota</taxon>
        <taxon>Viridiplantae</taxon>
        <taxon>Streptophyta</taxon>
        <taxon>Embryophyta</taxon>
        <taxon>Tracheophyta</taxon>
        <taxon>Spermatophyta</taxon>
        <taxon>Magnoliopsida</taxon>
        <taxon>eudicotyledons</taxon>
        <taxon>Gunneridae</taxon>
        <taxon>Pentapetalae</taxon>
        <taxon>Caryophyllales</taxon>
        <taxon>Chenopodiaceae</taxon>
        <taxon>Chenopodioideae</taxon>
        <taxon>Atripliceae</taxon>
        <taxon>Chenopodium</taxon>
    </lineage>
</organism>
<dbReference type="Proteomes" id="UP000596660">
    <property type="component" value="Unplaced"/>
</dbReference>
<sequence length="77" mass="8341">ARRSISSCWGSSSLATTSISTMVFDTHGETSSPQKEESALIGLPSNLTPCIGRAISGGKTPMRRLRGPKNFRFLHVY</sequence>
<dbReference type="EnsemblPlants" id="AUR62032170-RA">
    <property type="protein sequence ID" value="AUR62032170-RA:cds"/>
    <property type="gene ID" value="AUR62032170"/>
</dbReference>
<dbReference type="Gramene" id="AUR62032170-RA">
    <property type="protein sequence ID" value="AUR62032170-RA:cds"/>
    <property type="gene ID" value="AUR62032170"/>
</dbReference>
<keyword evidence="2" id="KW-1185">Reference proteome</keyword>
<evidence type="ECO:0000313" key="1">
    <source>
        <dbReference type="EnsemblPlants" id="AUR62032170-RA:cds"/>
    </source>
</evidence>
<reference evidence="1" key="2">
    <citation type="submission" date="2021-03" db="UniProtKB">
        <authorList>
            <consortium name="EnsemblPlants"/>
        </authorList>
    </citation>
    <scope>IDENTIFICATION</scope>
</reference>
<evidence type="ECO:0000313" key="2">
    <source>
        <dbReference type="Proteomes" id="UP000596660"/>
    </source>
</evidence>
<reference evidence="1" key="1">
    <citation type="journal article" date="2017" name="Nature">
        <title>The genome of Chenopodium quinoa.</title>
        <authorList>
            <person name="Jarvis D.E."/>
            <person name="Ho Y.S."/>
            <person name="Lightfoot D.J."/>
            <person name="Schmoeckel S.M."/>
            <person name="Li B."/>
            <person name="Borm T.J.A."/>
            <person name="Ohyanagi H."/>
            <person name="Mineta K."/>
            <person name="Michell C.T."/>
            <person name="Saber N."/>
            <person name="Kharbatia N.M."/>
            <person name="Rupper R.R."/>
            <person name="Sharp A.R."/>
            <person name="Dally N."/>
            <person name="Boughton B.A."/>
            <person name="Woo Y.H."/>
            <person name="Gao G."/>
            <person name="Schijlen E.G.W.M."/>
            <person name="Guo X."/>
            <person name="Momin A.A."/>
            <person name="Negrao S."/>
            <person name="Al-Babili S."/>
            <person name="Gehring C."/>
            <person name="Roessner U."/>
            <person name="Jung C."/>
            <person name="Murphy K."/>
            <person name="Arold S.T."/>
            <person name="Gojobori T."/>
            <person name="van der Linden C.G."/>
            <person name="van Loo E.N."/>
            <person name="Jellen E.N."/>
            <person name="Maughan P.J."/>
            <person name="Tester M."/>
        </authorList>
    </citation>
    <scope>NUCLEOTIDE SEQUENCE [LARGE SCALE GENOMIC DNA]</scope>
    <source>
        <strain evidence="1">cv. PI 614886</strain>
    </source>
</reference>
<proteinExistence type="predicted"/>
<protein>
    <submittedName>
        <fullName evidence="1">Uncharacterized protein</fullName>
    </submittedName>
</protein>